<dbReference type="InterPro" id="IPR007138">
    <property type="entry name" value="ABM_dom"/>
</dbReference>
<protein>
    <submittedName>
        <fullName evidence="2">Quinol monooxygenase YgiN</fullName>
    </submittedName>
</protein>
<evidence type="ECO:0000259" key="1">
    <source>
        <dbReference type="Pfam" id="PF03992"/>
    </source>
</evidence>
<keyword evidence="3" id="KW-1185">Reference proteome</keyword>
<name>A0A1X7MUM9_9MICO</name>
<organism evidence="2 3">
    <name type="scientific">Rathayibacter oskolensis</name>
    <dbReference type="NCBI Taxonomy" id="1891671"/>
    <lineage>
        <taxon>Bacteria</taxon>
        <taxon>Bacillati</taxon>
        <taxon>Actinomycetota</taxon>
        <taxon>Actinomycetes</taxon>
        <taxon>Micrococcales</taxon>
        <taxon>Microbacteriaceae</taxon>
        <taxon>Rathayibacter</taxon>
    </lineage>
</organism>
<accession>A0A1X7MUM9</accession>
<dbReference type="STRING" id="1891671.SAMN06295885_0085"/>
<dbReference type="SUPFAM" id="SSF54909">
    <property type="entry name" value="Dimeric alpha+beta barrel"/>
    <property type="match status" value="1"/>
</dbReference>
<dbReference type="AlphaFoldDB" id="A0A1X7MUM9"/>
<evidence type="ECO:0000313" key="3">
    <source>
        <dbReference type="Proteomes" id="UP000193711"/>
    </source>
</evidence>
<dbReference type="Pfam" id="PF03992">
    <property type="entry name" value="ABM"/>
    <property type="match status" value="1"/>
</dbReference>
<dbReference type="Proteomes" id="UP000193711">
    <property type="component" value="Unassembled WGS sequence"/>
</dbReference>
<dbReference type="OrthoDB" id="5241825at2"/>
<dbReference type="RefSeq" id="WP_085474650.1">
    <property type="nucleotide sequence ID" value="NZ_FXBM01000001.1"/>
</dbReference>
<dbReference type="Gene3D" id="3.30.70.100">
    <property type="match status" value="1"/>
</dbReference>
<evidence type="ECO:0000313" key="2">
    <source>
        <dbReference type="EMBL" id="SMH28028.1"/>
    </source>
</evidence>
<dbReference type="GO" id="GO:0004497">
    <property type="term" value="F:monooxygenase activity"/>
    <property type="evidence" value="ECO:0007669"/>
    <property type="project" value="UniProtKB-KW"/>
</dbReference>
<sequence>MTEPVVVHVVFTPAEGALDRMVEALRAGIAEVHTEPGCELYSIHYAPDGTVVMIEKWSSAEELDTHGAGEPVARMNASLEGLLAEPPRIVRLAPIPAGTPEQGAL</sequence>
<feature type="domain" description="ABM" evidence="1">
    <location>
        <begin position="4"/>
        <end position="75"/>
    </location>
</feature>
<gene>
    <name evidence="2" type="ORF">SAMN06295885_0085</name>
</gene>
<keyword evidence="2" id="KW-0560">Oxidoreductase</keyword>
<dbReference type="InterPro" id="IPR011008">
    <property type="entry name" value="Dimeric_a/b-barrel"/>
</dbReference>
<keyword evidence="2" id="KW-0503">Monooxygenase</keyword>
<dbReference type="EMBL" id="FXBM01000001">
    <property type="protein sequence ID" value="SMH28028.1"/>
    <property type="molecule type" value="Genomic_DNA"/>
</dbReference>
<proteinExistence type="predicted"/>
<reference evidence="3" key="1">
    <citation type="submission" date="2017-04" db="EMBL/GenBank/DDBJ databases">
        <authorList>
            <person name="Varghese N."/>
            <person name="Submissions S."/>
        </authorList>
    </citation>
    <scope>NUCLEOTIDE SEQUENCE [LARGE SCALE GENOMIC DNA]</scope>
    <source>
        <strain evidence="3">VKM Ac-2121</strain>
    </source>
</reference>